<feature type="chain" id="PRO_5045358013" evidence="2">
    <location>
        <begin position="24"/>
        <end position="214"/>
    </location>
</feature>
<keyword evidence="2" id="KW-0732">Signal</keyword>
<organism evidence="3 4">
    <name type="scientific">Porites lobata</name>
    <dbReference type="NCBI Taxonomy" id="104759"/>
    <lineage>
        <taxon>Eukaryota</taxon>
        <taxon>Metazoa</taxon>
        <taxon>Cnidaria</taxon>
        <taxon>Anthozoa</taxon>
        <taxon>Hexacorallia</taxon>
        <taxon>Scleractinia</taxon>
        <taxon>Fungiina</taxon>
        <taxon>Poritidae</taxon>
        <taxon>Porites</taxon>
    </lineage>
</organism>
<feature type="region of interest" description="Disordered" evidence="1">
    <location>
        <begin position="182"/>
        <end position="214"/>
    </location>
</feature>
<keyword evidence="4" id="KW-1185">Reference proteome</keyword>
<protein>
    <submittedName>
        <fullName evidence="3">Uncharacterized protein</fullName>
    </submittedName>
</protein>
<evidence type="ECO:0000256" key="1">
    <source>
        <dbReference type="SAM" id="MobiDB-lite"/>
    </source>
</evidence>
<evidence type="ECO:0000313" key="3">
    <source>
        <dbReference type="EMBL" id="CAH3182147.1"/>
    </source>
</evidence>
<sequence length="214" mass="22909">MMHLSFMSFILLLMMGTTLHVNGATNTLANANNSQTPRCNKTPVNHCNCQCTLNQDSRAMKSLEAKVEGLIGLNNNTCKIYSDAVNSLEAKVASLNVLNNKTYGSSVAVESLETKMESLIGLKNNTSGISDAVKFLAAKVESISGLNNETSSIRDGVKSLEEKVESLIGLISRNSTFIPEAASKPKGCKRKTPFSGENRGGPLPTLAIGQSREI</sequence>
<evidence type="ECO:0000313" key="4">
    <source>
        <dbReference type="Proteomes" id="UP001159405"/>
    </source>
</evidence>
<dbReference type="Proteomes" id="UP001159405">
    <property type="component" value="Unassembled WGS sequence"/>
</dbReference>
<accession>A0ABN8RX80</accession>
<proteinExistence type="predicted"/>
<evidence type="ECO:0000256" key="2">
    <source>
        <dbReference type="SAM" id="SignalP"/>
    </source>
</evidence>
<comment type="caution">
    <text evidence="3">The sequence shown here is derived from an EMBL/GenBank/DDBJ whole genome shotgun (WGS) entry which is preliminary data.</text>
</comment>
<feature type="signal peptide" evidence="2">
    <location>
        <begin position="1"/>
        <end position="23"/>
    </location>
</feature>
<dbReference type="EMBL" id="CALNXK010000315">
    <property type="protein sequence ID" value="CAH3182147.1"/>
    <property type="molecule type" value="Genomic_DNA"/>
</dbReference>
<gene>
    <name evidence="3" type="ORF">PLOB_00026424</name>
</gene>
<reference evidence="3 4" key="1">
    <citation type="submission" date="2022-05" db="EMBL/GenBank/DDBJ databases">
        <authorList>
            <consortium name="Genoscope - CEA"/>
            <person name="William W."/>
        </authorList>
    </citation>
    <scope>NUCLEOTIDE SEQUENCE [LARGE SCALE GENOMIC DNA]</scope>
</reference>
<name>A0ABN8RX80_9CNID</name>